<gene>
    <name evidence="2" type="ORF">GCM10023196_035850</name>
</gene>
<evidence type="ECO:0000256" key="1">
    <source>
        <dbReference type="SAM" id="MobiDB-lite"/>
    </source>
</evidence>
<keyword evidence="3" id="KW-1185">Reference proteome</keyword>
<accession>A0ABP8UAK2</accession>
<comment type="caution">
    <text evidence="2">The sequence shown here is derived from an EMBL/GenBank/DDBJ whole genome shotgun (WGS) entry which is preliminary data.</text>
</comment>
<proteinExistence type="predicted"/>
<dbReference type="Proteomes" id="UP001501442">
    <property type="component" value="Unassembled WGS sequence"/>
</dbReference>
<protein>
    <submittedName>
        <fullName evidence="2">Uncharacterized protein</fullName>
    </submittedName>
</protein>
<feature type="compositionally biased region" description="Low complexity" evidence="1">
    <location>
        <begin position="30"/>
        <end position="39"/>
    </location>
</feature>
<feature type="region of interest" description="Disordered" evidence="1">
    <location>
        <begin position="1"/>
        <end position="46"/>
    </location>
</feature>
<dbReference type="EMBL" id="BAABHK010000004">
    <property type="protein sequence ID" value="GAA4626672.1"/>
    <property type="molecule type" value="Genomic_DNA"/>
</dbReference>
<dbReference type="RefSeq" id="WP_345431970.1">
    <property type="nucleotide sequence ID" value="NZ_BAABHK010000004.1"/>
</dbReference>
<feature type="compositionally biased region" description="Pro residues" evidence="1">
    <location>
        <begin position="19"/>
        <end position="29"/>
    </location>
</feature>
<name>A0ABP8UAK2_9ACTN</name>
<reference evidence="3" key="1">
    <citation type="journal article" date="2019" name="Int. J. Syst. Evol. Microbiol.">
        <title>The Global Catalogue of Microorganisms (GCM) 10K type strain sequencing project: providing services to taxonomists for standard genome sequencing and annotation.</title>
        <authorList>
            <consortium name="The Broad Institute Genomics Platform"/>
            <consortium name="The Broad Institute Genome Sequencing Center for Infectious Disease"/>
            <person name="Wu L."/>
            <person name="Ma J."/>
        </authorList>
    </citation>
    <scope>NUCLEOTIDE SEQUENCE [LARGE SCALE GENOMIC DNA]</scope>
    <source>
        <strain evidence="3">JCM 17939</strain>
    </source>
</reference>
<sequence>MSDLTTWLIGMIGRRTPPAAEPKPGPTPEPAAAEEPVPARLGNVEPPQLIRVITTQAEPEEPDPTKPTHTHYEAAYTELERHREDIALEELADAIAEHSDPWAAAIETFGGDR</sequence>
<evidence type="ECO:0000313" key="2">
    <source>
        <dbReference type="EMBL" id="GAA4626672.1"/>
    </source>
</evidence>
<organism evidence="2 3">
    <name type="scientific">Actinoallomurus vinaceus</name>
    <dbReference type="NCBI Taxonomy" id="1080074"/>
    <lineage>
        <taxon>Bacteria</taxon>
        <taxon>Bacillati</taxon>
        <taxon>Actinomycetota</taxon>
        <taxon>Actinomycetes</taxon>
        <taxon>Streptosporangiales</taxon>
        <taxon>Thermomonosporaceae</taxon>
        <taxon>Actinoallomurus</taxon>
    </lineage>
</organism>
<evidence type="ECO:0000313" key="3">
    <source>
        <dbReference type="Proteomes" id="UP001501442"/>
    </source>
</evidence>